<dbReference type="Gene3D" id="1.20.1560.10">
    <property type="entry name" value="ABC transporter type 1, transmembrane domain"/>
    <property type="match status" value="1"/>
</dbReference>
<dbReference type="InterPro" id="IPR036640">
    <property type="entry name" value="ABC1_TM_sf"/>
</dbReference>
<sequence>MTAAKRPARVAAAPEVIRNGLMVIGPDRPRLIASALLALLVGIVETGILYIIAAIAIAMSGGGAVRLGPAGMGFEVSIATACHIGLAVVVVLLALSFPLAKLLASLSSRAMVRLRGRMLRAYLSASLHYRDTHREGLLQQLIGEYAMRAENSVQQLALALVTICMFAAVLAGAIISSPVIALGMVGGLALCGALLFPIIRRMRQDATKPILTNREVVGRVAQATRTSQEISAFHVARPVIDMLARDIAIAAEAMRKLRFEGRLVPSLFQYGAIGIVLLLVLVLSGSGTGHLEGLAPLALLLVRALTYVRQLQRAMHVAREMAPYITSIEEEVSALEENAWPEGDREIADFRELRFDHVDYAYKPGERVLKDVSFAIRQGEMVGIVGPSGSGKSTLSGLILRLRSAASGTIAVDDVPLERATAESWARLSAFVPQDSHLIYGTVYQNIRFFRDGYDDETVIAAAKGAHLHDEIMRLPEGYDTLIGPGARGLSGGQRQRLAIARALLARPKLIVMDEPTSALDRNSELMVGQTLEELKGHTTIVLIAHRPATLGICDRIFRVEHGVLTETPVSQHVA</sequence>
<name>A0A6G6Y3R1_9SPHN</name>
<dbReference type="Proteomes" id="UP000501568">
    <property type="component" value="Chromosome"/>
</dbReference>
<keyword evidence="6 7" id="KW-0472">Membrane</keyword>
<dbReference type="Gene3D" id="3.40.50.300">
    <property type="entry name" value="P-loop containing nucleotide triphosphate hydrolases"/>
    <property type="match status" value="1"/>
</dbReference>
<dbReference type="AlphaFoldDB" id="A0A6G6Y3R1"/>
<dbReference type="KEGG" id="spzr:G5C33_06885"/>
<dbReference type="EMBL" id="CP049109">
    <property type="protein sequence ID" value="QIG79540.1"/>
    <property type="molecule type" value="Genomic_DNA"/>
</dbReference>
<dbReference type="SUPFAM" id="SSF90123">
    <property type="entry name" value="ABC transporter transmembrane region"/>
    <property type="match status" value="1"/>
</dbReference>
<keyword evidence="5 7" id="KW-1133">Transmembrane helix</keyword>
<dbReference type="PROSITE" id="PS50929">
    <property type="entry name" value="ABC_TM1F"/>
    <property type="match status" value="1"/>
</dbReference>
<accession>A0A6G6Y3R1</accession>
<dbReference type="InterPro" id="IPR039421">
    <property type="entry name" value="Type_1_exporter"/>
</dbReference>
<feature type="transmembrane region" description="Helical" evidence="7">
    <location>
        <begin position="31"/>
        <end position="58"/>
    </location>
</feature>
<feature type="transmembrane region" description="Helical" evidence="7">
    <location>
        <begin position="78"/>
        <end position="104"/>
    </location>
</feature>
<evidence type="ECO:0000313" key="11">
    <source>
        <dbReference type="Proteomes" id="UP000501568"/>
    </source>
</evidence>
<keyword evidence="4 10" id="KW-0067">ATP-binding</keyword>
<dbReference type="Pfam" id="PF00005">
    <property type="entry name" value="ABC_tran"/>
    <property type="match status" value="1"/>
</dbReference>
<keyword evidence="3" id="KW-0547">Nucleotide-binding</keyword>
<dbReference type="GO" id="GO:0140359">
    <property type="term" value="F:ABC-type transporter activity"/>
    <property type="evidence" value="ECO:0007669"/>
    <property type="project" value="InterPro"/>
</dbReference>
<dbReference type="InterPro" id="IPR011527">
    <property type="entry name" value="ABC1_TM_dom"/>
</dbReference>
<proteinExistence type="predicted"/>
<dbReference type="PANTHER" id="PTHR24221:SF654">
    <property type="entry name" value="ATP-BINDING CASSETTE SUB-FAMILY B MEMBER 6"/>
    <property type="match status" value="1"/>
</dbReference>
<dbReference type="PROSITE" id="PS00211">
    <property type="entry name" value="ABC_TRANSPORTER_1"/>
    <property type="match status" value="1"/>
</dbReference>
<evidence type="ECO:0000256" key="4">
    <source>
        <dbReference type="ARBA" id="ARBA00022840"/>
    </source>
</evidence>
<feature type="transmembrane region" description="Helical" evidence="7">
    <location>
        <begin position="156"/>
        <end position="175"/>
    </location>
</feature>
<keyword evidence="2 7" id="KW-0812">Transmembrane</keyword>
<reference evidence="10 11" key="1">
    <citation type="submission" date="2020-02" db="EMBL/GenBank/DDBJ databases">
        <authorList>
            <person name="Zheng R.K."/>
            <person name="Sun C.M."/>
        </authorList>
    </citation>
    <scope>NUCLEOTIDE SEQUENCE [LARGE SCALE GENOMIC DNA]</scope>
    <source>
        <strain evidence="11">zrk23</strain>
    </source>
</reference>
<feature type="transmembrane region" description="Helical" evidence="7">
    <location>
        <begin position="263"/>
        <end position="283"/>
    </location>
</feature>
<evidence type="ECO:0000256" key="7">
    <source>
        <dbReference type="SAM" id="Phobius"/>
    </source>
</evidence>
<dbReference type="PROSITE" id="PS50893">
    <property type="entry name" value="ABC_TRANSPORTER_2"/>
    <property type="match status" value="1"/>
</dbReference>
<evidence type="ECO:0000256" key="1">
    <source>
        <dbReference type="ARBA" id="ARBA00004651"/>
    </source>
</evidence>
<evidence type="ECO:0000259" key="8">
    <source>
        <dbReference type="PROSITE" id="PS50893"/>
    </source>
</evidence>
<dbReference type="InterPro" id="IPR027417">
    <property type="entry name" value="P-loop_NTPase"/>
</dbReference>
<gene>
    <name evidence="10" type="ORF">G5C33_06885</name>
</gene>
<evidence type="ECO:0000256" key="2">
    <source>
        <dbReference type="ARBA" id="ARBA00022692"/>
    </source>
</evidence>
<dbReference type="SMART" id="SM00382">
    <property type="entry name" value="AAA"/>
    <property type="match status" value="1"/>
</dbReference>
<dbReference type="GO" id="GO:0016887">
    <property type="term" value="F:ATP hydrolysis activity"/>
    <property type="evidence" value="ECO:0007669"/>
    <property type="project" value="InterPro"/>
</dbReference>
<evidence type="ECO:0000256" key="6">
    <source>
        <dbReference type="ARBA" id="ARBA00023136"/>
    </source>
</evidence>
<keyword evidence="11" id="KW-1185">Reference proteome</keyword>
<feature type="domain" description="ABC transmembrane type-1" evidence="9">
    <location>
        <begin position="32"/>
        <end position="320"/>
    </location>
</feature>
<comment type="subcellular location">
    <subcellularLocation>
        <location evidence="1">Cell membrane</location>
        <topology evidence="1">Multi-pass membrane protein</topology>
    </subcellularLocation>
</comment>
<protein>
    <submittedName>
        <fullName evidence="10">ABC transporter ATP-binding protein</fullName>
    </submittedName>
</protein>
<dbReference type="InterPro" id="IPR003593">
    <property type="entry name" value="AAA+_ATPase"/>
</dbReference>
<dbReference type="InterPro" id="IPR017871">
    <property type="entry name" value="ABC_transporter-like_CS"/>
</dbReference>
<feature type="domain" description="ABC transporter" evidence="8">
    <location>
        <begin position="353"/>
        <end position="574"/>
    </location>
</feature>
<feature type="transmembrane region" description="Helical" evidence="7">
    <location>
        <begin position="181"/>
        <end position="199"/>
    </location>
</feature>
<dbReference type="PANTHER" id="PTHR24221">
    <property type="entry name" value="ATP-BINDING CASSETTE SUB-FAMILY B"/>
    <property type="match status" value="1"/>
</dbReference>
<evidence type="ECO:0000259" key="9">
    <source>
        <dbReference type="PROSITE" id="PS50929"/>
    </source>
</evidence>
<dbReference type="GO" id="GO:0034040">
    <property type="term" value="F:ATPase-coupled lipid transmembrane transporter activity"/>
    <property type="evidence" value="ECO:0007669"/>
    <property type="project" value="TreeGrafter"/>
</dbReference>
<evidence type="ECO:0000313" key="10">
    <source>
        <dbReference type="EMBL" id="QIG79540.1"/>
    </source>
</evidence>
<evidence type="ECO:0000256" key="5">
    <source>
        <dbReference type="ARBA" id="ARBA00022989"/>
    </source>
</evidence>
<dbReference type="GO" id="GO:0005524">
    <property type="term" value="F:ATP binding"/>
    <property type="evidence" value="ECO:0007669"/>
    <property type="project" value="UniProtKB-KW"/>
</dbReference>
<dbReference type="SUPFAM" id="SSF52540">
    <property type="entry name" value="P-loop containing nucleoside triphosphate hydrolases"/>
    <property type="match status" value="1"/>
</dbReference>
<evidence type="ECO:0000256" key="3">
    <source>
        <dbReference type="ARBA" id="ARBA00022741"/>
    </source>
</evidence>
<dbReference type="GO" id="GO:0005886">
    <property type="term" value="C:plasma membrane"/>
    <property type="evidence" value="ECO:0007669"/>
    <property type="project" value="UniProtKB-SubCell"/>
</dbReference>
<dbReference type="InterPro" id="IPR003439">
    <property type="entry name" value="ABC_transporter-like_ATP-bd"/>
</dbReference>
<dbReference type="RefSeq" id="WP_165326540.1">
    <property type="nucleotide sequence ID" value="NZ_CP049109.1"/>
</dbReference>
<organism evidence="10 11">
    <name type="scientific">Stakelama tenebrarum</name>
    <dbReference type="NCBI Taxonomy" id="2711215"/>
    <lineage>
        <taxon>Bacteria</taxon>
        <taxon>Pseudomonadati</taxon>
        <taxon>Pseudomonadota</taxon>
        <taxon>Alphaproteobacteria</taxon>
        <taxon>Sphingomonadales</taxon>
        <taxon>Sphingomonadaceae</taxon>
        <taxon>Stakelama</taxon>
    </lineage>
</organism>